<keyword evidence="1" id="KW-0812">Transmembrane</keyword>
<name>A0A7C9DRV1_OPUST</name>
<feature type="transmembrane region" description="Helical" evidence="1">
    <location>
        <begin position="82"/>
        <end position="100"/>
    </location>
</feature>
<organism evidence="2">
    <name type="scientific">Opuntia streptacantha</name>
    <name type="common">Prickly pear cactus</name>
    <name type="synonym">Opuntia cardona</name>
    <dbReference type="NCBI Taxonomy" id="393608"/>
    <lineage>
        <taxon>Eukaryota</taxon>
        <taxon>Viridiplantae</taxon>
        <taxon>Streptophyta</taxon>
        <taxon>Embryophyta</taxon>
        <taxon>Tracheophyta</taxon>
        <taxon>Spermatophyta</taxon>
        <taxon>Magnoliopsida</taxon>
        <taxon>eudicotyledons</taxon>
        <taxon>Gunneridae</taxon>
        <taxon>Pentapetalae</taxon>
        <taxon>Caryophyllales</taxon>
        <taxon>Cactineae</taxon>
        <taxon>Cactaceae</taxon>
        <taxon>Opuntioideae</taxon>
        <taxon>Opuntia</taxon>
    </lineage>
</organism>
<evidence type="ECO:0000256" key="1">
    <source>
        <dbReference type="SAM" id="Phobius"/>
    </source>
</evidence>
<feature type="transmembrane region" description="Helical" evidence="1">
    <location>
        <begin position="21"/>
        <end position="38"/>
    </location>
</feature>
<reference evidence="2" key="2">
    <citation type="submission" date="2020-07" db="EMBL/GenBank/DDBJ databases">
        <authorList>
            <person name="Vera ALvarez R."/>
            <person name="Arias-Moreno D.M."/>
            <person name="Jimenez-Jacinto V."/>
            <person name="Jimenez-Bremont J.F."/>
            <person name="Swaminathan K."/>
            <person name="Moose S.P."/>
            <person name="Guerrero-Gonzalez M.L."/>
            <person name="Marino-Ramirez L."/>
            <person name="Landsman D."/>
            <person name="Rodriguez-Kessler M."/>
            <person name="Delgado-Sanchez P."/>
        </authorList>
    </citation>
    <scope>NUCLEOTIDE SEQUENCE</scope>
    <source>
        <tissue evidence="2">Cladode</tissue>
    </source>
</reference>
<keyword evidence="1" id="KW-0472">Membrane</keyword>
<reference evidence="2" key="1">
    <citation type="journal article" date="2013" name="J. Plant Res.">
        <title>Effect of fungi and light on seed germination of three Opuntia species from semiarid lands of central Mexico.</title>
        <authorList>
            <person name="Delgado-Sanchez P."/>
            <person name="Jimenez-Bremont J.F."/>
            <person name="Guerrero-Gonzalez Mde L."/>
            <person name="Flores J."/>
        </authorList>
    </citation>
    <scope>NUCLEOTIDE SEQUENCE</scope>
    <source>
        <tissue evidence="2">Cladode</tissue>
    </source>
</reference>
<sequence>MWMNSQFRTKQCEAKSKHSLLILYLCDYVVHMYVWKMYNYVTSASTPPPPPTLFPPASPNVMLLWYFSCSPWPCLATFPSSVLFYSNCGLLFLALILYRLNDFGSVWDVLDTD</sequence>
<dbReference type="AlphaFoldDB" id="A0A7C9DRV1"/>
<evidence type="ECO:0000313" key="2">
    <source>
        <dbReference type="EMBL" id="MBA4649622.1"/>
    </source>
</evidence>
<protein>
    <submittedName>
        <fullName evidence="2">Uncharacterized protein</fullName>
    </submittedName>
</protein>
<proteinExistence type="predicted"/>
<keyword evidence="1" id="KW-1133">Transmembrane helix</keyword>
<dbReference type="EMBL" id="GISG01161242">
    <property type="protein sequence ID" value="MBA4649622.1"/>
    <property type="molecule type" value="Transcribed_RNA"/>
</dbReference>
<accession>A0A7C9DRV1</accession>